<reference evidence="7 8" key="2">
    <citation type="journal article" date="2021" name="Genomics">
        <title>High-quality reference genome for Clonorchis sinensis.</title>
        <authorList>
            <person name="Young N.D."/>
            <person name="Stroehlein A.J."/>
            <person name="Kinkar L."/>
            <person name="Wang T."/>
            <person name="Sohn W.M."/>
            <person name="Chang B.C.H."/>
            <person name="Kaur P."/>
            <person name="Weisz D."/>
            <person name="Dudchenko O."/>
            <person name="Aiden E.L."/>
            <person name="Korhonen P.K."/>
            <person name="Gasser R.B."/>
        </authorList>
    </citation>
    <scope>NUCLEOTIDE SEQUENCE [LARGE SCALE GENOMIC DNA]</scope>
    <source>
        <strain evidence="7">Cs-k2</strain>
    </source>
</reference>
<keyword evidence="8" id="KW-1185">Reference proteome</keyword>
<evidence type="ECO:0000256" key="2">
    <source>
        <dbReference type="ARBA" id="ARBA00006462"/>
    </source>
</evidence>
<comment type="caution">
    <text evidence="7">The sequence shown here is derived from an EMBL/GenBank/DDBJ whole genome shotgun (WGS) entry which is preliminary data.</text>
</comment>
<dbReference type="GO" id="GO:0016263">
    <property type="term" value="F:glycoprotein-N-acetylgalactosamine 3-beta-galactosyltransferase activity"/>
    <property type="evidence" value="ECO:0007669"/>
    <property type="project" value="TreeGrafter"/>
</dbReference>
<gene>
    <name evidence="7" type="ORF">CSKR_200406</name>
</gene>
<comment type="subcellular location">
    <subcellularLocation>
        <location evidence="1">Membrane</location>
        <topology evidence="1">Single-pass type II membrane protein</topology>
    </subcellularLocation>
</comment>
<comment type="similarity">
    <text evidence="2">Belongs to the glycosyltransferase 31 family. Beta3-Gal-T subfamily.</text>
</comment>
<keyword evidence="5" id="KW-1133">Transmembrane helix</keyword>
<name>A0A8T1MCP1_CLOSI</name>
<evidence type="ECO:0000256" key="1">
    <source>
        <dbReference type="ARBA" id="ARBA00004606"/>
    </source>
</evidence>
<organism evidence="7 8">
    <name type="scientific">Clonorchis sinensis</name>
    <name type="common">Chinese liver fluke</name>
    <dbReference type="NCBI Taxonomy" id="79923"/>
    <lineage>
        <taxon>Eukaryota</taxon>
        <taxon>Metazoa</taxon>
        <taxon>Spiralia</taxon>
        <taxon>Lophotrochozoa</taxon>
        <taxon>Platyhelminthes</taxon>
        <taxon>Trematoda</taxon>
        <taxon>Digenea</taxon>
        <taxon>Opisthorchiida</taxon>
        <taxon>Opisthorchiata</taxon>
        <taxon>Opisthorchiidae</taxon>
        <taxon>Clonorchis</taxon>
    </lineage>
</organism>
<dbReference type="PANTHER" id="PTHR23033:SF14">
    <property type="entry name" value="GLYCOPROTEIN-N-ACETYLGALACTOSAMINE 3-BETA-GALACTOSYLTRANSFERASE 1-RELATED"/>
    <property type="match status" value="1"/>
</dbReference>
<evidence type="ECO:0000256" key="3">
    <source>
        <dbReference type="ARBA" id="ARBA00022692"/>
    </source>
</evidence>
<dbReference type="EMBL" id="NIRI02000042">
    <property type="protein sequence ID" value="KAG5447137.1"/>
    <property type="molecule type" value="Genomic_DNA"/>
</dbReference>
<dbReference type="OrthoDB" id="414175at2759"/>
<evidence type="ECO:0000256" key="4">
    <source>
        <dbReference type="ARBA" id="ARBA00022968"/>
    </source>
</evidence>
<evidence type="ECO:0000256" key="5">
    <source>
        <dbReference type="ARBA" id="ARBA00022989"/>
    </source>
</evidence>
<protein>
    <submittedName>
        <fullName evidence="7">Glycoprotein-N-acetylgalactosamine 3-beta-galactosyltransferase 1</fullName>
    </submittedName>
</protein>
<dbReference type="Gene3D" id="3.90.550.50">
    <property type="match status" value="1"/>
</dbReference>
<evidence type="ECO:0000313" key="8">
    <source>
        <dbReference type="Proteomes" id="UP000286415"/>
    </source>
</evidence>
<dbReference type="GO" id="GO:0016020">
    <property type="term" value="C:membrane"/>
    <property type="evidence" value="ECO:0007669"/>
    <property type="project" value="UniProtKB-SubCell"/>
</dbReference>
<reference evidence="7 8" key="1">
    <citation type="journal article" date="2018" name="Biotechnol. Adv.">
        <title>Improved genomic resources and new bioinformatic workflow for the carcinogenic parasite Clonorchis sinensis: Biotechnological implications.</title>
        <authorList>
            <person name="Wang D."/>
            <person name="Korhonen P.K."/>
            <person name="Gasser R.B."/>
            <person name="Young N.D."/>
        </authorList>
    </citation>
    <scope>NUCLEOTIDE SEQUENCE [LARGE SCALE GENOMIC DNA]</scope>
    <source>
        <strain evidence="7">Cs-k2</strain>
    </source>
</reference>
<dbReference type="AlphaFoldDB" id="A0A8T1MCP1"/>
<proteinExistence type="inferred from homology"/>
<keyword evidence="6" id="KW-0472">Membrane</keyword>
<sequence>MSARSVEVHQRVWQSPIRLIVPFLFGVLVTHAVLLSRTEDEPVGFFRLFYTGQKCDHPIPTMRQHDPGARRARILCYVDAKSNFTTIHIRNTWGRRCDRVWFEKVNKRSKLSILPGANAAWSKLTSVIRHLYTDVEFYDFYLHAETQTYMLMENLQLQLQSHLPEEPHIIGHKFQGPPMRPYYNSASYVLSRAAIRKIVEDALEQHPECPTHKETKAERLLIACGDVVGMIQYEASDDNGIYLFYPTGLKEVYSEMLKSKYLRSRNQLRSRWRNIRLSHRQIALHSVSPVMMYVMEFILYHLHPIGLEQS</sequence>
<evidence type="ECO:0000256" key="6">
    <source>
        <dbReference type="ARBA" id="ARBA00023136"/>
    </source>
</evidence>
<accession>A0A8T1MCP1</accession>
<evidence type="ECO:0000313" key="7">
    <source>
        <dbReference type="EMBL" id="KAG5447137.1"/>
    </source>
</evidence>
<keyword evidence="3" id="KW-0812">Transmembrane</keyword>
<keyword evidence="4" id="KW-0735">Signal-anchor</keyword>
<dbReference type="Proteomes" id="UP000286415">
    <property type="component" value="Unassembled WGS sequence"/>
</dbReference>
<dbReference type="InterPro" id="IPR026050">
    <property type="entry name" value="C1GALT1/C1GALT1_chp1"/>
</dbReference>
<dbReference type="PANTHER" id="PTHR23033">
    <property type="entry name" value="BETA1,3-GALACTOSYLTRANSFERASE"/>
    <property type="match status" value="1"/>
</dbReference>